<reference evidence="1 2" key="1">
    <citation type="submission" date="2020-04" db="EMBL/GenBank/DDBJ databases">
        <title>MicrobeNet Type strains.</title>
        <authorList>
            <person name="Nicholson A.C."/>
        </authorList>
    </citation>
    <scope>NUCLEOTIDE SEQUENCE [LARGE SCALE GENOMIC DNA]</scope>
    <source>
        <strain evidence="1 2">JCM 3332</strain>
    </source>
</reference>
<comment type="caution">
    <text evidence="1">The sequence shown here is derived from an EMBL/GenBank/DDBJ whole genome shotgun (WGS) entry which is preliminary data.</text>
</comment>
<dbReference type="AlphaFoldDB" id="A0A846YTB6"/>
<protein>
    <submittedName>
        <fullName evidence="1">Uncharacterized protein</fullName>
    </submittedName>
</protein>
<evidence type="ECO:0000313" key="1">
    <source>
        <dbReference type="EMBL" id="NKY60790.1"/>
    </source>
</evidence>
<gene>
    <name evidence="1" type="ORF">HGA15_32570</name>
</gene>
<evidence type="ECO:0000313" key="2">
    <source>
        <dbReference type="Proteomes" id="UP000570678"/>
    </source>
</evidence>
<dbReference type="EMBL" id="JAAXOT010000028">
    <property type="protein sequence ID" value="NKY60790.1"/>
    <property type="molecule type" value="Genomic_DNA"/>
</dbReference>
<dbReference type="RefSeq" id="WP_062979879.1">
    <property type="nucleotide sequence ID" value="NZ_JAAXOT010000028.1"/>
</dbReference>
<proteinExistence type="predicted"/>
<dbReference type="Proteomes" id="UP000570678">
    <property type="component" value="Unassembled WGS sequence"/>
</dbReference>
<organism evidence="1 2">
    <name type="scientific">Nocardia flavorosea</name>
    <dbReference type="NCBI Taxonomy" id="53429"/>
    <lineage>
        <taxon>Bacteria</taxon>
        <taxon>Bacillati</taxon>
        <taxon>Actinomycetota</taxon>
        <taxon>Actinomycetes</taxon>
        <taxon>Mycobacteriales</taxon>
        <taxon>Nocardiaceae</taxon>
        <taxon>Nocardia</taxon>
    </lineage>
</organism>
<sequence length="131" mass="14669">MNRVDTVAILELVRDYDQREITPDLITEWHEQIGHLPKPAAVEAVHLHYKINPSRIDTQHVIDIAGEIAERKPSQRPMRRARMGAYHVNGAFSDQCPRCGAQPGETCTNPETGHETHAPCMVRLVGKKTAA</sequence>
<accession>A0A846YTB6</accession>
<keyword evidence="2" id="KW-1185">Reference proteome</keyword>
<name>A0A846YTB6_9NOCA</name>